<evidence type="ECO:0000313" key="1">
    <source>
        <dbReference type="EMBL" id="MBM7631017.1"/>
    </source>
</evidence>
<accession>A0ABS2P6R5</accession>
<comment type="caution">
    <text evidence="1">The sequence shown here is derived from an EMBL/GenBank/DDBJ whole genome shotgun (WGS) entry which is preliminary data.</text>
</comment>
<gene>
    <name evidence="1" type="ORF">JOD17_000108</name>
</gene>
<organism evidence="1 2">
    <name type="scientific">Geomicrobium sediminis</name>
    <dbReference type="NCBI Taxonomy" id="1347788"/>
    <lineage>
        <taxon>Bacteria</taxon>
        <taxon>Bacillati</taxon>
        <taxon>Bacillota</taxon>
        <taxon>Bacilli</taxon>
        <taxon>Bacillales</taxon>
        <taxon>Geomicrobium</taxon>
    </lineage>
</organism>
<evidence type="ECO:0000313" key="2">
    <source>
        <dbReference type="Proteomes" id="UP000741863"/>
    </source>
</evidence>
<sequence>MYNETNNNVIAYQLLYEIYTTLIDGYNIPLQRKGSYRECLDYVITIYERRLGSDLVKMLSTTKQVRNKVCHFHTVTQKDLFLLKRAKSLLSEEGVK</sequence>
<protein>
    <recommendedName>
        <fullName evidence="3">DUF4145 domain-containing protein</fullName>
    </recommendedName>
</protein>
<name>A0ABS2P6R5_9BACL</name>
<dbReference type="Proteomes" id="UP000741863">
    <property type="component" value="Unassembled WGS sequence"/>
</dbReference>
<proteinExistence type="predicted"/>
<dbReference type="EMBL" id="JAFBEC010000001">
    <property type="protein sequence ID" value="MBM7631017.1"/>
    <property type="molecule type" value="Genomic_DNA"/>
</dbReference>
<evidence type="ECO:0008006" key="3">
    <source>
        <dbReference type="Google" id="ProtNLM"/>
    </source>
</evidence>
<keyword evidence="2" id="KW-1185">Reference proteome</keyword>
<reference evidence="1 2" key="1">
    <citation type="submission" date="2021-01" db="EMBL/GenBank/DDBJ databases">
        <title>Genomic Encyclopedia of Type Strains, Phase IV (KMG-IV): sequencing the most valuable type-strain genomes for metagenomic binning, comparative biology and taxonomic classification.</title>
        <authorList>
            <person name="Goeker M."/>
        </authorList>
    </citation>
    <scope>NUCLEOTIDE SEQUENCE [LARGE SCALE GENOMIC DNA]</scope>
    <source>
        <strain evidence="1 2">DSM 25540</strain>
    </source>
</reference>